<keyword evidence="1" id="KW-0472">Membrane</keyword>
<keyword evidence="1" id="KW-0812">Transmembrane</keyword>
<dbReference type="EMBL" id="JBFXLS010000079">
    <property type="protein sequence ID" value="KAL2819069.1"/>
    <property type="molecule type" value="Genomic_DNA"/>
</dbReference>
<gene>
    <name evidence="2" type="ORF">BDW59DRAFT_165223</name>
</gene>
<feature type="transmembrane region" description="Helical" evidence="1">
    <location>
        <begin position="116"/>
        <end position="140"/>
    </location>
</feature>
<accession>A0ABR4HUA9</accession>
<evidence type="ECO:0008006" key="4">
    <source>
        <dbReference type="Google" id="ProtNLM"/>
    </source>
</evidence>
<reference evidence="2 3" key="1">
    <citation type="submission" date="2024-07" db="EMBL/GenBank/DDBJ databases">
        <title>Section-level genome sequencing and comparative genomics of Aspergillus sections Usti and Cavernicolus.</title>
        <authorList>
            <consortium name="Lawrence Berkeley National Laboratory"/>
            <person name="Nybo J.L."/>
            <person name="Vesth T.C."/>
            <person name="Theobald S."/>
            <person name="Frisvad J.C."/>
            <person name="Larsen T.O."/>
            <person name="Kjaerboelling I."/>
            <person name="Rothschild-Mancinelli K."/>
            <person name="Lyhne E.K."/>
            <person name="Kogle M.E."/>
            <person name="Barry K."/>
            <person name="Clum A."/>
            <person name="Na H."/>
            <person name="Ledsgaard L."/>
            <person name="Lin J."/>
            <person name="Lipzen A."/>
            <person name="Kuo A."/>
            <person name="Riley R."/>
            <person name="Mondo S."/>
            <person name="LaButti K."/>
            <person name="Haridas S."/>
            <person name="Pangalinan J."/>
            <person name="Salamov A.A."/>
            <person name="Simmons B.A."/>
            <person name="Magnuson J.K."/>
            <person name="Chen J."/>
            <person name="Drula E."/>
            <person name="Henrissat B."/>
            <person name="Wiebenga A."/>
            <person name="Lubbers R.J."/>
            <person name="Gomes A.C."/>
            <person name="Makela M.R."/>
            <person name="Stajich J."/>
            <person name="Grigoriev I.V."/>
            <person name="Mortensen U.H."/>
            <person name="De vries R.P."/>
            <person name="Baker S.E."/>
            <person name="Andersen M.R."/>
        </authorList>
    </citation>
    <scope>NUCLEOTIDE SEQUENCE [LARGE SCALE GENOMIC DNA]</scope>
    <source>
        <strain evidence="2 3">CBS 600.67</strain>
    </source>
</reference>
<feature type="transmembrane region" description="Helical" evidence="1">
    <location>
        <begin position="51"/>
        <end position="72"/>
    </location>
</feature>
<evidence type="ECO:0000256" key="1">
    <source>
        <dbReference type="SAM" id="Phobius"/>
    </source>
</evidence>
<evidence type="ECO:0000313" key="2">
    <source>
        <dbReference type="EMBL" id="KAL2819069.1"/>
    </source>
</evidence>
<dbReference type="Proteomes" id="UP001610335">
    <property type="component" value="Unassembled WGS sequence"/>
</dbReference>
<evidence type="ECO:0000313" key="3">
    <source>
        <dbReference type="Proteomes" id="UP001610335"/>
    </source>
</evidence>
<feature type="transmembrane region" description="Helical" evidence="1">
    <location>
        <begin position="21"/>
        <end position="39"/>
    </location>
</feature>
<feature type="transmembrane region" description="Helical" evidence="1">
    <location>
        <begin position="84"/>
        <end position="104"/>
    </location>
</feature>
<keyword evidence="3" id="KW-1185">Reference proteome</keyword>
<sequence length="164" mass="18170">MFQILNIRTEDIPRTKFRLHIAIGVLIAVTFILSIARAVDNGTPRGRLNTWGIIVCVKSSVFMAYQIVTGHIEKMKRWGNTRVNVVLNVIDTVFWSALFVFSIMGAMAARSTSSKALAAIVIIVALILCPLAAFLSFMCIRERRYFKQHGVLPGQAPKYASGAV</sequence>
<keyword evidence="1" id="KW-1133">Transmembrane helix</keyword>
<comment type="caution">
    <text evidence="2">The sequence shown here is derived from an EMBL/GenBank/DDBJ whole genome shotgun (WGS) entry which is preliminary data.</text>
</comment>
<organism evidence="2 3">
    <name type="scientific">Aspergillus cavernicola</name>
    <dbReference type="NCBI Taxonomy" id="176166"/>
    <lineage>
        <taxon>Eukaryota</taxon>
        <taxon>Fungi</taxon>
        <taxon>Dikarya</taxon>
        <taxon>Ascomycota</taxon>
        <taxon>Pezizomycotina</taxon>
        <taxon>Eurotiomycetes</taxon>
        <taxon>Eurotiomycetidae</taxon>
        <taxon>Eurotiales</taxon>
        <taxon>Aspergillaceae</taxon>
        <taxon>Aspergillus</taxon>
        <taxon>Aspergillus subgen. Nidulantes</taxon>
    </lineage>
</organism>
<proteinExistence type="predicted"/>
<name>A0ABR4HUA9_9EURO</name>
<protein>
    <recommendedName>
        <fullName evidence="4">MARVEL domain-containing protein</fullName>
    </recommendedName>
</protein>